<name>A0A5N6Z4Y9_9EURO</name>
<accession>A0A5N6Z4Y9</accession>
<dbReference type="AlphaFoldDB" id="A0A5N6Z4Y9"/>
<evidence type="ECO:0000256" key="1">
    <source>
        <dbReference type="SAM" id="Phobius"/>
    </source>
</evidence>
<proteinExistence type="predicted"/>
<dbReference type="EMBL" id="ML739120">
    <property type="protein sequence ID" value="KAE8352732.1"/>
    <property type="molecule type" value="Genomic_DNA"/>
</dbReference>
<organism evidence="2 3">
    <name type="scientific">Aspergillus coremiiformis</name>
    <dbReference type="NCBI Taxonomy" id="138285"/>
    <lineage>
        <taxon>Eukaryota</taxon>
        <taxon>Fungi</taxon>
        <taxon>Dikarya</taxon>
        <taxon>Ascomycota</taxon>
        <taxon>Pezizomycotina</taxon>
        <taxon>Eurotiomycetes</taxon>
        <taxon>Eurotiomycetidae</taxon>
        <taxon>Eurotiales</taxon>
        <taxon>Aspergillaceae</taxon>
        <taxon>Aspergillus</taxon>
        <taxon>Aspergillus subgen. Circumdati</taxon>
    </lineage>
</organism>
<keyword evidence="1" id="KW-1133">Transmembrane helix</keyword>
<keyword evidence="3" id="KW-1185">Reference proteome</keyword>
<reference evidence="3" key="1">
    <citation type="submission" date="2019-04" db="EMBL/GenBank/DDBJ databases">
        <title>Friends and foes A comparative genomics studyof 23 Aspergillus species from section Flavi.</title>
        <authorList>
            <consortium name="DOE Joint Genome Institute"/>
            <person name="Kjaerbolling I."/>
            <person name="Vesth T."/>
            <person name="Frisvad J.C."/>
            <person name="Nybo J.L."/>
            <person name="Theobald S."/>
            <person name="Kildgaard S."/>
            <person name="Isbrandt T."/>
            <person name="Kuo A."/>
            <person name="Sato A."/>
            <person name="Lyhne E.K."/>
            <person name="Kogle M.E."/>
            <person name="Wiebenga A."/>
            <person name="Kun R.S."/>
            <person name="Lubbers R.J."/>
            <person name="Makela M.R."/>
            <person name="Barry K."/>
            <person name="Chovatia M."/>
            <person name="Clum A."/>
            <person name="Daum C."/>
            <person name="Haridas S."/>
            <person name="He G."/>
            <person name="LaButti K."/>
            <person name="Lipzen A."/>
            <person name="Mondo S."/>
            <person name="Riley R."/>
            <person name="Salamov A."/>
            <person name="Simmons B.A."/>
            <person name="Magnuson J.K."/>
            <person name="Henrissat B."/>
            <person name="Mortensen U.H."/>
            <person name="Larsen T.O."/>
            <person name="Devries R.P."/>
            <person name="Grigoriev I.V."/>
            <person name="Machida M."/>
            <person name="Baker S.E."/>
            <person name="Andersen M.R."/>
        </authorList>
    </citation>
    <scope>NUCLEOTIDE SEQUENCE [LARGE SCALE GENOMIC DNA]</scope>
    <source>
        <strain evidence="3">CBS 553.77</strain>
    </source>
</reference>
<feature type="non-terminal residue" evidence="2">
    <location>
        <position position="54"/>
    </location>
</feature>
<sequence length="54" mass="6311">MSIEIGMRLRTATRHDENSPQVLQDNYQTMNRFAGYPLSGHGGIFFFFFFGLFF</sequence>
<dbReference type="Proteomes" id="UP000327118">
    <property type="component" value="Unassembled WGS sequence"/>
</dbReference>
<protein>
    <submittedName>
        <fullName evidence="2">Uncharacterized protein</fullName>
    </submittedName>
</protein>
<evidence type="ECO:0000313" key="3">
    <source>
        <dbReference type="Proteomes" id="UP000327118"/>
    </source>
</evidence>
<gene>
    <name evidence="2" type="ORF">BDV28DRAFT_134622</name>
</gene>
<evidence type="ECO:0000313" key="2">
    <source>
        <dbReference type="EMBL" id="KAE8352732.1"/>
    </source>
</evidence>
<keyword evidence="1" id="KW-0472">Membrane</keyword>
<feature type="transmembrane region" description="Helical" evidence="1">
    <location>
        <begin position="33"/>
        <end position="53"/>
    </location>
</feature>
<keyword evidence="1" id="KW-0812">Transmembrane</keyword>